<dbReference type="AlphaFoldDB" id="A8RLY2"/>
<protein>
    <submittedName>
        <fullName evidence="1">Uncharacterized protein</fullName>
    </submittedName>
</protein>
<accession>A8RLY2</accession>
<name>A8RLY2_ENTBW</name>
<gene>
    <name evidence="1" type="ORF">CLOBOL_01778</name>
</gene>
<dbReference type="HOGENOM" id="CLU_3342176_0_0_9"/>
<dbReference type="Proteomes" id="UP000005396">
    <property type="component" value="Unassembled WGS sequence"/>
</dbReference>
<proteinExistence type="predicted"/>
<reference evidence="1 2" key="1">
    <citation type="submission" date="2007-08" db="EMBL/GenBank/DDBJ databases">
        <authorList>
            <person name="Fulton L."/>
            <person name="Clifton S."/>
            <person name="Fulton B."/>
            <person name="Xu J."/>
            <person name="Minx P."/>
            <person name="Pepin K.H."/>
            <person name="Johnson M."/>
            <person name="Thiruvilangam P."/>
            <person name="Bhonagiri V."/>
            <person name="Nash W.E."/>
            <person name="Mardis E.R."/>
            <person name="Wilson R.K."/>
        </authorList>
    </citation>
    <scope>NUCLEOTIDE SEQUENCE [LARGE SCALE GENOMIC DNA]</scope>
    <source>
        <strain evidence="2">ATCC BAA-613 / DSM 15670 / CCUG 46953 / JCM 12243 / WAL 16351</strain>
    </source>
</reference>
<organism evidence="1 2">
    <name type="scientific">Enterocloster bolteae (strain ATCC BAA-613 / DSM 15670 / CCUG 46953 / JCM 12243 / WAL 16351)</name>
    <name type="common">Clostridium bolteae</name>
    <dbReference type="NCBI Taxonomy" id="411902"/>
    <lineage>
        <taxon>Bacteria</taxon>
        <taxon>Bacillati</taxon>
        <taxon>Bacillota</taxon>
        <taxon>Clostridia</taxon>
        <taxon>Lachnospirales</taxon>
        <taxon>Lachnospiraceae</taxon>
        <taxon>Enterocloster</taxon>
    </lineage>
</organism>
<evidence type="ECO:0000313" key="1">
    <source>
        <dbReference type="EMBL" id="EDP17826.1"/>
    </source>
</evidence>
<reference evidence="1 2" key="2">
    <citation type="submission" date="2007-09" db="EMBL/GenBank/DDBJ databases">
        <title>Draft genome sequence of Clostridium bolteae (ATCC BAA-613).</title>
        <authorList>
            <person name="Sudarsanam P."/>
            <person name="Ley R."/>
            <person name="Guruge J."/>
            <person name="Turnbaugh P.J."/>
            <person name="Mahowald M."/>
            <person name="Liep D."/>
            <person name="Gordon J."/>
        </authorList>
    </citation>
    <scope>NUCLEOTIDE SEQUENCE [LARGE SCALE GENOMIC DNA]</scope>
    <source>
        <strain evidence="2">ATCC BAA-613 / DSM 15670 / CCUG 46953 / JCM 12243 / WAL 16351</strain>
    </source>
</reference>
<comment type="caution">
    <text evidence="1">The sequence shown here is derived from an EMBL/GenBank/DDBJ whole genome shotgun (WGS) entry which is preliminary data.</text>
</comment>
<dbReference type="EMBL" id="ABCC02000020">
    <property type="protein sequence ID" value="EDP17826.1"/>
    <property type="molecule type" value="Genomic_DNA"/>
</dbReference>
<sequence>MHIIQLHFPVRFKTLSEFCMMGRRPVMSRPKKNPLYR</sequence>
<evidence type="ECO:0000313" key="2">
    <source>
        <dbReference type="Proteomes" id="UP000005396"/>
    </source>
</evidence>
<dbReference type="PaxDb" id="411902-CLOBOL_01778"/>